<dbReference type="PANTHER" id="PTHR47260:SF7">
    <property type="entry name" value="THIOESTERASE FAMILY PROTEIN (AFU_ORTHOLOGUE AFUA_1G10800)"/>
    <property type="match status" value="1"/>
</dbReference>
<keyword evidence="4" id="KW-1185">Reference proteome</keyword>
<dbReference type="InterPro" id="IPR006683">
    <property type="entry name" value="Thioestr_dom"/>
</dbReference>
<dbReference type="InterPro" id="IPR052061">
    <property type="entry name" value="PTE-AB_protein"/>
</dbReference>
<gene>
    <name evidence="3" type="ORF">SUNI508_07326</name>
</gene>
<protein>
    <submittedName>
        <fullName evidence="3">Thioesterase domain-containing protein</fullName>
    </submittedName>
</protein>
<evidence type="ECO:0000259" key="2">
    <source>
        <dbReference type="Pfam" id="PF03061"/>
    </source>
</evidence>
<dbReference type="Gene3D" id="3.10.129.10">
    <property type="entry name" value="Hotdog Thioesterase"/>
    <property type="match status" value="1"/>
</dbReference>
<dbReference type="InterPro" id="IPR029069">
    <property type="entry name" value="HotDog_dom_sf"/>
</dbReference>
<feature type="region of interest" description="Disordered" evidence="1">
    <location>
        <begin position="457"/>
        <end position="478"/>
    </location>
</feature>
<sequence length="478" mass="51889">MSAAPALPALNGFLTPPTDEETLAMFTPTHPQEIEVETHIGSHWFTQQMRSQPGFTELRPHMKIPEPFRINNFTAGTLRGPGRVPVPPIAFVEDGGKSIVSITYLGEGLCGHPGIVHGGFLATMLDEGMARCSFGVLPHGVGMTASLNINYRAPAMTGSYVVLRAETTKVEGRKAEVMGRIETLPENEGDTPVVLAEATDMWTRKSNGRMNRTPNKHGQSSDAEQNMHLASLTLATMNAWAKLIYLNLSIFIIWADLVSPSKLSAQVTELIHVQGLRFGMSSGAPDSSGPSASSSSTSESQSAYNDLRRLIPALALELDHLRAALREHNLWLQRYGHAARSEADPYAPPAAPETSGGNDPELPAYSASDVPPYTGGPNSVSASTSTREEVQQRRDQLTEWLGEGEDTLREYSARFAQLVEELGMPPEDVLGTWNEANPDNALPDYERIETNEELMVGGVGEVPPPYVRGQAMEKGHRG</sequence>
<feature type="compositionally biased region" description="Polar residues" evidence="1">
    <location>
        <begin position="376"/>
        <end position="385"/>
    </location>
</feature>
<proteinExistence type="predicted"/>
<accession>A0ABR2UY29</accession>
<comment type="caution">
    <text evidence="3">The sequence shown here is derived from an EMBL/GenBank/DDBJ whole genome shotgun (WGS) entry which is preliminary data.</text>
</comment>
<dbReference type="PANTHER" id="PTHR47260">
    <property type="entry name" value="UPF0644 PROTEIN PB2B4.06"/>
    <property type="match status" value="1"/>
</dbReference>
<evidence type="ECO:0000256" key="1">
    <source>
        <dbReference type="SAM" id="MobiDB-lite"/>
    </source>
</evidence>
<evidence type="ECO:0000313" key="3">
    <source>
        <dbReference type="EMBL" id="KAK9419590.1"/>
    </source>
</evidence>
<dbReference type="SUPFAM" id="SSF54637">
    <property type="entry name" value="Thioesterase/thiol ester dehydrase-isomerase"/>
    <property type="match status" value="1"/>
</dbReference>
<evidence type="ECO:0000313" key="4">
    <source>
        <dbReference type="Proteomes" id="UP001408356"/>
    </source>
</evidence>
<feature type="region of interest" description="Disordered" evidence="1">
    <location>
        <begin position="342"/>
        <end position="394"/>
    </location>
</feature>
<name>A0ABR2UY29_9PEZI</name>
<feature type="domain" description="Thioesterase" evidence="2">
    <location>
        <begin position="114"/>
        <end position="183"/>
    </location>
</feature>
<dbReference type="EMBL" id="JARVKF010000310">
    <property type="protein sequence ID" value="KAK9419590.1"/>
    <property type="molecule type" value="Genomic_DNA"/>
</dbReference>
<dbReference type="CDD" id="cd03443">
    <property type="entry name" value="PaaI_thioesterase"/>
    <property type="match status" value="1"/>
</dbReference>
<reference evidence="3 4" key="1">
    <citation type="journal article" date="2024" name="J. Plant Pathol.">
        <title>Sequence and assembly of the genome of Seiridium unicorne, isolate CBS 538.82, causal agent of cypress canker disease.</title>
        <authorList>
            <person name="Scali E."/>
            <person name="Rocca G.D."/>
            <person name="Danti R."/>
            <person name="Garbelotto M."/>
            <person name="Barberini S."/>
            <person name="Baroncelli R."/>
            <person name="Emiliani G."/>
        </authorList>
    </citation>
    <scope>NUCLEOTIDE SEQUENCE [LARGE SCALE GENOMIC DNA]</scope>
    <source>
        <strain evidence="3 4">BM-138-508</strain>
    </source>
</reference>
<dbReference type="Proteomes" id="UP001408356">
    <property type="component" value="Unassembled WGS sequence"/>
</dbReference>
<organism evidence="3 4">
    <name type="scientific">Seiridium unicorne</name>
    <dbReference type="NCBI Taxonomy" id="138068"/>
    <lineage>
        <taxon>Eukaryota</taxon>
        <taxon>Fungi</taxon>
        <taxon>Dikarya</taxon>
        <taxon>Ascomycota</taxon>
        <taxon>Pezizomycotina</taxon>
        <taxon>Sordariomycetes</taxon>
        <taxon>Xylariomycetidae</taxon>
        <taxon>Amphisphaeriales</taxon>
        <taxon>Sporocadaceae</taxon>
        <taxon>Seiridium</taxon>
    </lineage>
</organism>
<dbReference type="Pfam" id="PF03061">
    <property type="entry name" value="4HBT"/>
    <property type="match status" value="1"/>
</dbReference>